<evidence type="ECO:0000313" key="13">
    <source>
        <dbReference type="Proteomes" id="UP001210380"/>
    </source>
</evidence>
<keyword evidence="5" id="KW-0274">FAD</keyword>
<keyword evidence="2" id="KW-0285">Flavoprotein</keyword>
<keyword evidence="13" id="KW-1185">Reference proteome</keyword>
<evidence type="ECO:0000256" key="3">
    <source>
        <dbReference type="ARBA" id="ARBA00022714"/>
    </source>
</evidence>
<dbReference type="PROSITE" id="PS00197">
    <property type="entry name" value="2FE2S_FER_1"/>
    <property type="match status" value="1"/>
</dbReference>
<dbReference type="PRINTS" id="PR00410">
    <property type="entry name" value="PHEHYDRXLASE"/>
</dbReference>
<dbReference type="InterPro" id="IPR001709">
    <property type="entry name" value="Flavoprot_Pyr_Nucl_cyt_Rdtase"/>
</dbReference>
<dbReference type="Pfam" id="PF00175">
    <property type="entry name" value="NAD_binding_1"/>
    <property type="match status" value="1"/>
</dbReference>
<dbReference type="InterPro" id="IPR017938">
    <property type="entry name" value="Riboflavin_synthase-like_b-brl"/>
</dbReference>
<accession>A0ABT4UY38</accession>
<organism evidence="12 13">
    <name type="scientific">Saccharopolyspora oryzae</name>
    <dbReference type="NCBI Taxonomy" id="2997343"/>
    <lineage>
        <taxon>Bacteria</taxon>
        <taxon>Bacillati</taxon>
        <taxon>Actinomycetota</taxon>
        <taxon>Actinomycetes</taxon>
        <taxon>Pseudonocardiales</taxon>
        <taxon>Pseudonocardiaceae</taxon>
        <taxon>Saccharopolyspora</taxon>
    </lineage>
</organism>
<keyword evidence="8" id="KW-0411">Iron-sulfur</keyword>
<dbReference type="InterPro" id="IPR006058">
    <property type="entry name" value="2Fe2S_fd_BS"/>
</dbReference>
<evidence type="ECO:0000256" key="4">
    <source>
        <dbReference type="ARBA" id="ARBA00022723"/>
    </source>
</evidence>
<feature type="domain" description="FAD-binding FR-type" evidence="11">
    <location>
        <begin position="2"/>
        <end position="102"/>
    </location>
</feature>
<dbReference type="InterPro" id="IPR039261">
    <property type="entry name" value="FNR_nucleotide-bd"/>
</dbReference>
<dbReference type="PROSITE" id="PS51384">
    <property type="entry name" value="FAD_FR"/>
    <property type="match status" value="1"/>
</dbReference>
<name>A0ABT4UY38_9PSEU</name>
<feature type="domain" description="2Fe-2S ferredoxin-type" evidence="10">
    <location>
        <begin position="273"/>
        <end position="361"/>
    </location>
</feature>
<dbReference type="SUPFAM" id="SSF63380">
    <property type="entry name" value="Riboflavin synthase domain-like"/>
    <property type="match status" value="1"/>
</dbReference>
<evidence type="ECO:0000259" key="10">
    <source>
        <dbReference type="PROSITE" id="PS51085"/>
    </source>
</evidence>
<reference evidence="12 13" key="1">
    <citation type="submission" date="2022-11" db="EMBL/GenBank/DDBJ databases">
        <title>Draft genome sequence of Saccharopolyspora sp. WRP15-2 isolated from rhizosphere soils of wild rice in Thailand.</title>
        <authorList>
            <person name="Duangmal K."/>
            <person name="Kammanee S."/>
            <person name="Muangham S."/>
        </authorList>
    </citation>
    <scope>NUCLEOTIDE SEQUENCE [LARGE SCALE GENOMIC DNA]</scope>
    <source>
        <strain evidence="12 13">WRP15-2</strain>
    </source>
</reference>
<keyword evidence="6" id="KW-0560">Oxidoreductase</keyword>
<evidence type="ECO:0000256" key="6">
    <source>
        <dbReference type="ARBA" id="ARBA00023002"/>
    </source>
</evidence>
<evidence type="ECO:0000256" key="1">
    <source>
        <dbReference type="ARBA" id="ARBA00001974"/>
    </source>
</evidence>
<dbReference type="Gene3D" id="2.40.30.10">
    <property type="entry name" value="Translation factors"/>
    <property type="match status" value="1"/>
</dbReference>
<dbReference type="PANTHER" id="PTHR47354">
    <property type="entry name" value="NADH OXIDOREDUCTASE HCR"/>
    <property type="match status" value="1"/>
</dbReference>
<dbReference type="InterPro" id="IPR001041">
    <property type="entry name" value="2Fe-2S_ferredoxin-type"/>
</dbReference>
<dbReference type="SUPFAM" id="SSF52343">
    <property type="entry name" value="Ferredoxin reductase-like, C-terminal NADP-linked domain"/>
    <property type="match status" value="1"/>
</dbReference>
<evidence type="ECO:0000256" key="7">
    <source>
        <dbReference type="ARBA" id="ARBA00023004"/>
    </source>
</evidence>
<dbReference type="Gene3D" id="3.10.20.30">
    <property type="match status" value="1"/>
</dbReference>
<protein>
    <submittedName>
        <fullName evidence="12">Ferredoxin--NADP reductase</fullName>
    </submittedName>
</protein>
<dbReference type="PRINTS" id="PR00371">
    <property type="entry name" value="FPNCR"/>
</dbReference>
<dbReference type="SUPFAM" id="SSF54292">
    <property type="entry name" value="2Fe-2S ferredoxin-like"/>
    <property type="match status" value="1"/>
</dbReference>
<feature type="region of interest" description="Disordered" evidence="9">
    <location>
        <begin position="236"/>
        <end position="271"/>
    </location>
</feature>
<dbReference type="InterPro" id="IPR050415">
    <property type="entry name" value="MRET"/>
</dbReference>
<evidence type="ECO:0000256" key="2">
    <source>
        <dbReference type="ARBA" id="ARBA00022630"/>
    </source>
</evidence>
<sequence length="361" mass="39159">MPEPARLRVVAVVDETGDSRSLVFEAPPDWSYRPGQFLTLRIPSDETGSVARSYSLSSSPHVDDAMKVTVKRAGYGSNWLCDNVVAGSEVDVLPPGGAFVPGSLDEDSLLLAAGSGITPVMSIAKSVLAAGTGRIALVYANQHQDSVIFAAELQELVARYPDRLLVVHWLESVQGLPTAATLRELVRPFADRECFVCGPGGFMDTAEEALRELDVPRARTHIERFVSLKRNPFERKKRKSASAATDSSTEPAPAEATNAEPARGEPADGSADATVEVDLDGERHELRWPRQKRLLDLLLDNDVAAPFSCREGACSACACRIESGEVKMVQNEVLEQEDLDEGIILACQSLPITDRVRVTYD</sequence>
<comment type="caution">
    <text evidence="12">The sequence shown here is derived from an EMBL/GenBank/DDBJ whole genome shotgun (WGS) entry which is preliminary data.</text>
</comment>
<dbReference type="CDD" id="cd00207">
    <property type="entry name" value="fer2"/>
    <property type="match status" value="1"/>
</dbReference>
<dbReference type="CDD" id="cd06214">
    <property type="entry name" value="PA_degradation_oxidoreductase_like"/>
    <property type="match status" value="1"/>
</dbReference>
<keyword evidence="7" id="KW-0408">Iron</keyword>
<evidence type="ECO:0000259" key="11">
    <source>
        <dbReference type="PROSITE" id="PS51384"/>
    </source>
</evidence>
<evidence type="ECO:0000256" key="5">
    <source>
        <dbReference type="ARBA" id="ARBA00022827"/>
    </source>
</evidence>
<comment type="cofactor">
    <cofactor evidence="1">
        <name>FAD</name>
        <dbReference type="ChEBI" id="CHEBI:57692"/>
    </cofactor>
</comment>
<evidence type="ECO:0000313" key="12">
    <source>
        <dbReference type="EMBL" id="MDA3626629.1"/>
    </source>
</evidence>
<dbReference type="InterPro" id="IPR036010">
    <property type="entry name" value="2Fe-2S_ferredoxin-like_sf"/>
</dbReference>
<dbReference type="InterPro" id="IPR012675">
    <property type="entry name" value="Beta-grasp_dom_sf"/>
</dbReference>
<evidence type="ECO:0000256" key="8">
    <source>
        <dbReference type="ARBA" id="ARBA00023014"/>
    </source>
</evidence>
<evidence type="ECO:0000256" key="9">
    <source>
        <dbReference type="SAM" id="MobiDB-lite"/>
    </source>
</evidence>
<dbReference type="InterPro" id="IPR017927">
    <property type="entry name" value="FAD-bd_FR_type"/>
</dbReference>
<feature type="compositionally biased region" description="Low complexity" evidence="9">
    <location>
        <begin position="249"/>
        <end position="261"/>
    </location>
</feature>
<dbReference type="EMBL" id="JAQGLA010000018">
    <property type="protein sequence ID" value="MDA3626629.1"/>
    <property type="molecule type" value="Genomic_DNA"/>
</dbReference>
<dbReference type="InterPro" id="IPR001433">
    <property type="entry name" value="OxRdtase_FAD/NAD-bd"/>
</dbReference>
<dbReference type="Proteomes" id="UP001210380">
    <property type="component" value="Unassembled WGS sequence"/>
</dbReference>
<keyword evidence="3" id="KW-0001">2Fe-2S</keyword>
<dbReference type="RefSeq" id="WP_270949237.1">
    <property type="nucleotide sequence ID" value="NZ_JAQGLA010000018.1"/>
</dbReference>
<keyword evidence="4" id="KW-0479">Metal-binding</keyword>
<gene>
    <name evidence="12" type="ORF">OU415_14380</name>
</gene>
<dbReference type="PANTHER" id="PTHR47354:SF8">
    <property type="entry name" value="1,2-PHENYLACETYL-COA EPOXIDASE, SUBUNIT E"/>
    <property type="match status" value="1"/>
</dbReference>
<dbReference type="Pfam" id="PF00111">
    <property type="entry name" value="Fer2"/>
    <property type="match status" value="1"/>
</dbReference>
<dbReference type="PROSITE" id="PS51085">
    <property type="entry name" value="2FE2S_FER_2"/>
    <property type="match status" value="1"/>
</dbReference>
<dbReference type="Gene3D" id="3.40.50.80">
    <property type="entry name" value="Nucleotide-binding domain of ferredoxin-NADP reductase (FNR) module"/>
    <property type="match status" value="1"/>
</dbReference>
<proteinExistence type="predicted"/>